<accession>A0A5B8M1Z4</accession>
<keyword evidence="2" id="KW-0812">Transmembrane</keyword>
<name>A0A5B8M1Z4_9MICO</name>
<feature type="compositionally biased region" description="Low complexity" evidence="1">
    <location>
        <begin position="117"/>
        <end position="154"/>
    </location>
</feature>
<evidence type="ECO:0000313" key="4">
    <source>
        <dbReference type="EMBL" id="QDZ14071.1"/>
    </source>
</evidence>
<feature type="transmembrane region" description="Helical" evidence="2">
    <location>
        <begin position="209"/>
        <end position="232"/>
    </location>
</feature>
<keyword evidence="2" id="KW-1133">Transmembrane helix</keyword>
<feature type="region of interest" description="Disordered" evidence="1">
    <location>
        <begin position="239"/>
        <end position="276"/>
    </location>
</feature>
<evidence type="ECO:0000259" key="3">
    <source>
        <dbReference type="Pfam" id="PF26366"/>
    </source>
</evidence>
<feature type="region of interest" description="Disordered" evidence="1">
    <location>
        <begin position="105"/>
        <end position="159"/>
    </location>
</feature>
<evidence type="ECO:0000256" key="2">
    <source>
        <dbReference type="SAM" id="Phobius"/>
    </source>
</evidence>
<evidence type="ECO:0000313" key="5">
    <source>
        <dbReference type="Proteomes" id="UP000320216"/>
    </source>
</evidence>
<keyword evidence="2" id="KW-0472">Membrane</keyword>
<dbReference type="KEGG" id="huw:FPZ11_04135"/>
<dbReference type="RefSeq" id="WP_146318609.1">
    <property type="nucleotide sequence ID" value="NZ_CP042305.1"/>
</dbReference>
<feature type="transmembrane region" description="Helical" evidence="2">
    <location>
        <begin position="284"/>
        <end position="304"/>
    </location>
</feature>
<sequence length="631" mass="64973">MRFLIAILAFIAAAVTIALGIAQRTIWIPPANVEATTVVSGGAPYTVIEGSVLRARTGQQTLSVSGSAKPFVAYGRTADVLAWIGSDKYAKVSYDEATNALTSKVITPKSHGSDQGSASTSTPTPAATSPSPSATPTSGDGDSTSAASGNSGADPAGSDLWLEEFSGTKAAVTKMNVPDTVSVIIAGDGTKAAPDHIAITWPLDGRTPWAGPLIVGGIVLGAFGILMYVLAIRHLRRSRGPRRGGGKRPKLPRGTKPPKPGNYGPTQEVEPPARGRRSIGRASIAVPVVLVGAIMLSGCSADYWPQFGAAATPSSTSTPLATNLPGQGKDTPPPAVTGPQLNDIVNSVAKTASEADGARNATLIATRFSGAALEARLGNYALRAKKSNAPAAQAIPSGSVSLELPEATEGWPRVVSAVVNDPKNAKAAPLDLVMVQNSARENYTVEYAIGLEADASVPDLPPANIGTSIVPPDSKLLLISPNQLAAAYGDVLQNGEASKYYNLFDEKSDKLSPQVGAAYQAAQKKALPKTATLSFANVPDTTVPVAMATNDSGAIVATSFNQVTTVKPVEAGATVHTNSANVQALTGVSDSTKGLQTTYGYQLLFYVPPAESKKKIVMLGYTQALLGAKEL</sequence>
<organism evidence="4 5">
    <name type="scientific">Humibacter ginsenosidimutans</name>
    <dbReference type="NCBI Taxonomy" id="2599293"/>
    <lineage>
        <taxon>Bacteria</taxon>
        <taxon>Bacillati</taxon>
        <taxon>Actinomycetota</taxon>
        <taxon>Actinomycetes</taxon>
        <taxon>Micrococcales</taxon>
        <taxon>Microbacteriaceae</taxon>
        <taxon>Humibacter</taxon>
    </lineage>
</organism>
<evidence type="ECO:0000256" key="1">
    <source>
        <dbReference type="SAM" id="MobiDB-lite"/>
    </source>
</evidence>
<feature type="domain" description="DUF8094" evidence="3">
    <location>
        <begin position="334"/>
        <end position="629"/>
    </location>
</feature>
<protein>
    <recommendedName>
        <fullName evidence="3">DUF8094 domain-containing protein</fullName>
    </recommendedName>
</protein>
<dbReference type="AlphaFoldDB" id="A0A5B8M1Z4"/>
<dbReference type="EMBL" id="CP042305">
    <property type="protein sequence ID" value="QDZ14071.1"/>
    <property type="molecule type" value="Genomic_DNA"/>
</dbReference>
<feature type="region of interest" description="Disordered" evidence="1">
    <location>
        <begin position="311"/>
        <end position="339"/>
    </location>
</feature>
<gene>
    <name evidence="4" type="ORF">FPZ11_04135</name>
</gene>
<dbReference type="Pfam" id="PF26366">
    <property type="entry name" value="DUF8094"/>
    <property type="match status" value="1"/>
</dbReference>
<proteinExistence type="predicted"/>
<dbReference type="OrthoDB" id="3265533at2"/>
<feature type="compositionally biased region" description="Low complexity" evidence="1">
    <location>
        <begin position="311"/>
        <end position="325"/>
    </location>
</feature>
<feature type="compositionally biased region" description="Basic residues" evidence="1">
    <location>
        <begin position="239"/>
        <end position="253"/>
    </location>
</feature>
<dbReference type="InterPro" id="IPR058407">
    <property type="entry name" value="DUF8094"/>
</dbReference>
<dbReference type="Proteomes" id="UP000320216">
    <property type="component" value="Chromosome"/>
</dbReference>
<reference evidence="4 5" key="1">
    <citation type="submission" date="2019-07" db="EMBL/GenBank/DDBJ databases">
        <title>Full genome sequence of Humibacter sp. WJ7-1.</title>
        <authorList>
            <person name="Im W.-T."/>
        </authorList>
    </citation>
    <scope>NUCLEOTIDE SEQUENCE [LARGE SCALE GENOMIC DNA]</scope>
    <source>
        <strain evidence="4 5">WJ7-1</strain>
    </source>
</reference>
<keyword evidence="5" id="KW-1185">Reference proteome</keyword>